<keyword evidence="3" id="KW-1185">Reference proteome</keyword>
<dbReference type="InterPro" id="IPR050678">
    <property type="entry name" value="DNA_Partitioning_ATPase"/>
</dbReference>
<feature type="domain" description="AAA" evidence="1">
    <location>
        <begin position="1"/>
        <end position="182"/>
    </location>
</feature>
<dbReference type="SUPFAM" id="SSF52540">
    <property type="entry name" value="P-loop containing nucleoside triphosphate hydrolases"/>
    <property type="match status" value="1"/>
</dbReference>
<accession>A0ABU2ZMI8</accession>
<organism evidence="2 3">
    <name type="scientific">Glaciecola petra</name>
    <dbReference type="NCBI Taxonomy" id="3075602"/>
    <lineage>
        <taxon>Bacteria</taxon>
        <taxon>Pseudomonadati</taxon>
        <taxon>Pseudomonadota</taxon>
        <taxon>Gammaproteobacteria</taxon>
        <taxon>Alteromonadales</taxon>
        <taxon>Alteromonadaceae</taxon>
        <taxon>Glaciecola</taxon>
    </lineage>
</organism>
<dbReference type="Pfam" id="PF13614">
    <property type="entry name" value="AAA_31"/>
    <property type="match status" value="1"/>
</dbReference>
<protein>
    <submittedName>
        <fullName evidence="2">ParA family protein</fullName>
    </submittedName>
</protein>
<comment type="caution">
    <text evidence="2">The sequence shown here is derived from an EMBL/GenBank/DDBJ whole genome shotgun (WGS) entry which is preliminary data.</text>
</comment>
<evidence type="ECO:0000313" key="2">
    <source>
        <dbReference type="EMBL" id="MDT0593830.1"/>
    </source>
</evidence>
<reference evidence="2 3" key="1">
    <citation type="submission" date="2023-09" db="EMBL/GenBank/DDBJ databases">
        <authorList>
            <person name="Rey-Velasco X."/>
        </authorList>
    </citation>
    <scope>NUCLEOTIDE SEQUENCE [LARGE SCALE GENOMIC DNA]</scope>
    <source>
        <strain evidence="2 3">P117</strain>
    </source>
</reference>
<dbReference type="CDD" id="cd02042">
    <property type="entry name" value="ParAB_family"/>
    <property type="match status" value="1"/>
</dbReference>
<gene>
    <name evidence="2" type="ORF">RM552_03090</name>
</gene>
<proteinExistence type="predicted"/>
<evidence type="ECO:0000313" key="3">
    <source>
        <dbReference type="Proteomes" id="UP001253545"/>
    </source>
</evidence>
<evidence type="ECO:0000259" key="1">
    <source>
        <dbReference type="Pfam" id="PF13614"/>
    </source>
</evidence>
<name>A0ABU2ZMI8_9ALTE</name>
<dbReference type="PIRSF" id="PIRSF009320">
    <property type="entry name" value="Nuc_binding_HP_1000"/>
    <property type="match status" value="1"/>
</dbReference>
<sequence>MKVWSLVNQKGGVGKTTSTISIAACLSALGKRVLLIDLDPQSSLSYYLGIDSDTLQHTLFDVFTSPQNTVKLKAIVNKVTVQTSIQNVTLLPSHMALSTIDNALSQQTGKGLIIKNALDCISSDYDYVLIDCPPVLGVLMINAITSSDKLILPTQTEYLAFQGLQRMMSTLEKLRTNLKQDARILIVPTLFDRRYNAAIRTYSLIRETFKESLWKGYIPIDTKFRDASAIGASIVEVAPESRGAFAYEKLTNDLLKHE</sequence>
<dbReference type="Proteomes" id="UP001253545">
    <property type="component" value="Unassembled WGS sequence"/>
</dbReference>
<dbReference type="InterPro" id="IPR025669">
    <property type="entry name" value="AAA_dom"/>
</dbReference>
<dbReference type="RefSeq" id="WP_311367325.1">
    <property type="nucleotide sequence ID" value="NZ_JAVRHX010000001.1"/>
</dbReference>
<dbReference type="Gene3D" id="3.40.50.300">
    <property type="entry name" value="P-loop containing nucleotide triphosphate hydrolases"/>
    <property type="match status" value="1"/>
</dbReference>
<dbReference type="InterPro" id="IPR027417">
    <property type="entry name" value="P-loop_NTPase"/>
</dbReference>
<dbReference type="PANTHER" id="PTHR13696">
    <property type="entry name" value="P-LOOP CONTAINING NUCLEOSIDE TRIPHOSPHATE HYDROLASE"/>
    <property type="match status" value="1"/>
</dbReference>
<dbReference type="PANTHER" id="PTHR13696:SF69">
    <property type="entry name" value="PLASMID PARTITIONING PROTEIN-RELATED"/>
    <property type="match status" value="1"/>
</dbReference>
<dbReference type="EMBL" id="JAVRHX010000001">
    <property type="protein sequence ID" value="MDT0593830.1"/>
    <property type="molecule type" value="Genomic_DNA"/>
</dbReference>